<dbReference type="AlphaFoldDB" id="A0A9D4XMG8"/>
<keyword evidence="2" id="KW-1185">Reference proteome</keyword>
<sequence>MQSWGFLAVGSLTEGECGHALFKRVELKFTTSERERLDSGLVDLIESVTWSPKNAKACLETPIVLAKVDVNEEENKDLASKYEVKGLPTFKNTKVS</sequence>
<evidence type="ECO:0000313" key="2">
    <source>
        <dbReference type="Proteomes" id="UP001058974"/>
    </source>
</evidence>
<dbReference type="Gramene" id="Psat04G0517900-T1">
    <property type="protein sequence ID" value="KAI5421650.1"/>
    <property type="gene ID" value="KIW84_045179"/>
</dbReference>
<dbReference type="InterPro" id="IPR036249">
    <property type="entry name" value="Thioredoxin-like_sf"/>
</dbReference>
<dbReference type="SUPFAM" id="SSF52833">
    <property type="entry name" value="Thioredoxin-like"/>
    <property type="match status" value="1"/>
</dbReference>
<proteinExistence type="predicted"/>
<reference evidence="1 2" key="1">
    <citation type="journal article" date="2022" name="Nat. Genet.">
        <title>Improved pea reference genome and pan-genome highlight genomic features and evolutionary characteristics.</title>
        <authorList>
            <person name="Yang T."/>
            <person name="Liu R."/>
            <person name="Luo Y."/>
            <person name="Hu S."/>
            <person name="Wang D."/>
            <person name="Wang C."/>
            <person name="Pandey M.K."/>
            <person name="Ge S."/>
            <person name="Xu Q."/>
            <person name="Li N."/>
            <person name="Li G."/>
            <person name="Huang Y."/>
            <person name="Saxena R.K."/>
            <person name="Ji Y."/>
            <person name="Li M."/>
            <person name="Yan X."/>
            <person name="He Y."/>
            <person name="Liu Y."/>
            <person name="Wang X."/>
            <person name="Xiang C."/>
            <person name="Varshney R.K."/>
            <person name="Ding H."/>
            <person name="Gao S."/>
            <person name="Zong X."/>
        </authorList>
    </citation>
    <scope>NUCLEOTIDE SEQUENCE [LARGE SCALE GENOMIC DNA]</scope>
    <source>
        <strain evidence="1 2">cv. Zhongwan 6</strain>
    </source>
</reference>
<dbReference type="EMBL" id="JAMSHJ010000004">
    <property type="protein sequence ID" value="KAI5421650.1"/>
    <property type="molecule type" value="Genomic_DNA"/>
</dbReference>
<dbReference type="Proteomes" id="UP001058974">
    <property type="component" value="Chromosome 4"/>
</dbReference>
<accession>A0A9D4XMG8</accession>
<dbReference type="Gene3D" id="3.40.30.10">
    <property type="entry name" value="Glutaredoxin"/>
    <property type="match status" value="1"/>
</dbReference>
<gene>
    <name evidence="1" type="ORF">KIW84_045179</name>
</gene>
<evidence type="ECO:0000313" key="1">
    <source>
        <dbReference type="EMBL" id="KAI5421650.1"/>
    </source>
</evidence>
<organism evidence="1 2">
    <name type="scientific">Pisum sativum</name>
    <name type="common">Garden pea</name>
    <name type="synonym">Lathyrus oleraceus</name>
    <dbReference type="NCBI Taxonomy" id="3888"/>
    <lineage>
        <taxon>Eukaryota</taxon>
        <taxon>Viridiplantae</taxon>
        <taxon>Streptophyta</taxon>
        <taxon>Embryophyta</taxon>
        <taxon>Tracheophyta</taxon>
        <taxon>Spermatophyta</taxon>
        <taxon>Magnoliopsida</taxon>
        <taxon>eudicotyledons</taxon>
        <taxon>Gunneridae</taxon>
        <taxon>Pentapetalae</taxon>
        <taxon>rosids</taxon>
        <taxon>fabids</taxon>
        <taxon>Fabales</taxon>
        <taxon>Fabaceae</taxon>
        <taxon>Papilionoideae</taxon>
        <taxon>50 kb inversion clade</taxon>
        <taxon>NPAAA clade</taxon>
        <taxon>Hologalegina</taxon>
        <taxon>IRL clade</taxon>
        <taxon>Fabeae</taxon>
        <taxon>Lathyrus</taxon>
    </lineage>
</organism>
<protein>
    <recommendedName>
        <fullName evidence="3">Thioredoxin domain-containing protein</fullName>
    </recommendedName>
</protein>
<evidence type="ECO:0008006" key="3">
    <source>
        <dbReference type="Google" id="ProtNLM"/>
    </source>
</evidence>
<name>A0A9D4XMG8_PEA</name>
<comment type="caution">
    <text evidence="1">The sequence shown here is derived from an EMBL/GenBank/DDBJ whole genome shotgun (WGS) entry which is preliminary data.</text>
</comment>